<dbReference type="InterPro" id="IPR027080">
    <property type="entry name" value="Unc-13"/>
</dbReference>
<dbReference type="Gene3D" id="2.60.40.150">
    <property type="entry name" value="C2 domain"/>
    <property type="match status" value="1"/>
</dbReference>
<feature type="region of interest" description="Disordered" evidence="1">
    <location>
        <begin position="996"/>
        <end position="1196"/>
    </location>
</feature>
<dbReference type="GO" id="GO:0031594">
    <property type="term" value="C:neuromuscular junction"/>
    <property type="evidence" value="ECO:0007669"/>
    <property type="project" value="TreeGrafter"/>
</dbReference>
<feature type="compositionally biased region" description="Polar residues" evidence="1">
    <location>
        <begin position="394"/>
        <end position="410"/>
    </location>
</feature>
<feature type="region of interest" description="Disordered" evidence="1">
    <location>
        <begin position="788"/>
        <end position="826"/>
    </location>
</feature>
<dbReference type="InterPro" id="IPR035892">
    <property type="entry name" value="C2_domain_sf"/>
</dbReference>
<dbReference type="GO" id="GO:0005516">
    <property type="term" value="F:calmodulin binding"/>
    <property type="evidence" value="ECO:0007669"/>
    <property type="project" value="TreeGrafter"/>
</dbReference>
<feature type="compositionally biased region" description="Basic and acidic residues" evidence="1">
    <location>
        <begin position="1158"/>
        <end position="1175"/>
    </location>
</feature>
<feature type="compositionally biased region" description="Polar residues" evidence="1">
    <location>
        <begin position="209"/>
        <end position="222"/>
    </location>
</feature>
<feature type="compositionally biased region" description="Basic and acidic residues" evidence="1">
    <location>
        <begin position="1183"/>
        <end position="1196"/>
    </location>
</feature>
<feature type="compositionally biased region" description="Basic and acidic residues" evidence="1">
    <location>
        <begin position="788"/>
        <end position="797"/>
    </location>
</feature>
<dbReference type="EMBL" id="LNIX01000001">
    <property type="protein sequence ID" value="OXA63610.1"/>
    <property type="molecule type" value="Genomic_DNA"/>
</dbReference>
<feature type="compositionally biased region" description="Basic and acidic residues" evidence="1">
    <location>
        <begin position="1099"/>
        <end position="1113"/>
    </location>
</feature>
<dbReference type="GO" id="GO:0019992">
    <property type="term" value="F:diacylglycerol binding"/>
    <property type="evidence" value="ECO:0007669"/>
    <property type="project" value="InterPro"/>
</dbReference>
<feature type="compositionally biased region" description="Basic and acidic residues" evidence="1">
    <location>
        <begin position="280"/>
        <end position="289"/>
    </location>
</feature>
<dbReference type="InterPro" id="IPR000008">
    <property type="entry name" value="C2_dom"/>
</dbReference>
<feature type="compositionally biased region" description="Polar residues" evidence="1">
    <location>
        <begin position="263"/>
        <end position="275"/>
    </location>
</feature>
<dbReference type="SMART" id="SM00239">
    <property type="entry name" value="C2"/>
    <property type="match status" value="1"/>
</dbReference>
<evidence type="ECO:0000259" key="2">
    <source>
        <dbReference type="PROSITE" id="PS50004"/>
    </source>
</evidence>
<dbReference type="GO" id="GO:0042734">
    <property type="term" value="C:presynaptic membrane"/>
    <property type="evidence" value="ECO:0007669"/>
    <property type="project" value="TreeGrafter"/>
</dbReference>
<feature type="region of interest" description="Disordered" evidence="1">
    <location>
        <begin position="181"/>
        <end position="200"/>
    </location>
</feature>
<dbReference type="Proteomes" id="UP000198287">
    <property type="component" value="Unassembled WGS sequence"/>
</dbReference>
<keyword evidence="4" id="KW-1185">Reference proteome</keyword>
<dbReference type="GO" id="GO:0016082">
    <property type="term" value="P:synaptic vesicle priming"/>
    <property type="evidence" value="ECO:0007669"/>
    <property type="project" value="TreeGrafter"/>
</dbReference>
<dbReference type="GO" id="GO:0098831">
    <property type="term" value="C:presynaptic active zone cytoplasmic component"/>
    <property type="evidence" value="ECO:0007669"/>
    <property type="project" value="TreeGrafter"/>
</dbReference>
<gene>
    <name evidence="3" type="ORF">Fcan01_02449</name>
</gene>
<dbReference type="GO" id="GO:0030672">
    <property type="term" value="C:synaptic vesicle membrane"/>
    <property type="evidence" value="ECO:0007669"/>
    <property type="project" value="TreeGrafter"/>
</dbReference>
<dbReference type="GO" id="GO:0016081">
    <property type="term" value="P:synaptic vesicle docking"/>
    <property type="evidence" value="ECO:0007669"/>
    <property type="project" value="TreeGrafter"/>
</dbReference>
<dbReference type="GO" id="GO:0099525">
    <property type="term" value="P:presynaptic dense core vesicle exocytosis"/>
    <property type="evidence" value="ECO:0007669"/>
    <property type="project" value="TreeGrafter"/>
</dbReference>
<feature type="compositionally biased region" description="Low complexity" evidence="1">
    <location>
        <begin position="241"/>
        <end position="254"/>
    </location>
</feature>
<dbReference type="OrthoDB" id="5831756at2759"/>
<feature type="region of interest" description="Disordered" evidence="1">
    <location>
        <begin position="379"/>
        <end position="410"/>
    </location>
</feature>
<name>A0A226F2N7_FOLCA</name>
<evidence type="ECO:0000313" key="4">
    <source>
        <dbReference type="Proteomes" id="UP000198287"/>
    </source>
</evidence>
<comment type="caution">
    <text evidence="3">The sequence shown here is derived from an EMBL/GenBank/DDBJ whole genome shotgun (WGS) entry which is preliminary data.</text>
</comment>
<feature type="domain" description="C2" evidence="2">
    <location>
        <begin position="1"/>
        <end position="100"/>
    </location>
</feature>
<dbReference type="PROSITE" id="PS50004">
    <property type="entry name" value="C2"/>
    <property type="match status" value="1"/>
</dbReference>
<dbReference type="GO" id="GO:0061789">
    <property type="term" value="P:dense core granule priming"/>
    <property type="evidence" value="ECO:0007669"/>
    <property type="project" value="TreeGrafter"/>
</dbReference>
<evidence type="ECO:0000313" key="3">
    <source>
        <dbReference type="EMBL" id="OXA63610.1"/>
    </source>
</evidence>
<organism evidence="3 4">
    <name type="scientific">Folsomia candida</name>
    <name type="common">Springtail</name>
    <dbReference type="NCBI Taxonomy" id="158441"/>
    <lineage>
        <taxon>Eukaryota</taxon>
        <taxon>Metazoa</taxon>
        <taxon>Ecdysozoa</taxon>
        <taxon>Arthropoda</taxon>
        <taxon>Hexapoda</taxon>
        <taxon>Collembola</taxon>
        <taxon>Entomobryomorpha</taxon>
        <taxon>Isotomoidea</taxon>
        <taxon>Isotomidae</taxon>
        <taxon>Proisotominae</taxon>
        <taxon>Folsomia</taxon>
    </lineage>
</organism>
<accession>A0A226F2N7</accession>
<proteinExistence type="predicted"/>
<dbReference type="SUPFAM" id="SSF49562">
    <property type="entry name" value="C2 domain (Calcium/lipid-binding domain, CaLB)"/>
    <property type="match status" value="1"/>
</dbReference>
<feature type="region of interest" description="Disordered" evidence="1">
    <location>
        <begin position="209"/>
        <end position="306"/>
    </location>
</feature>
<dbReference type="PANTHER" id="PTHR10480">
    <property type="entry name" value="PROTEIN UNC-13 HOMOLOG"/>
    <property type="match status" value="1"/>
</dbReference>
<dbReference type="GO" id="GO:0017075">
    <property type="term" value="F:syntaxin-1 binding"/>
    <property type="evidence" value="ECO:0007669"/>
    <property type="project" value="TreeGrafter"/>
</dbReference>
<dbReference type="AlphaFoldDB" id="A0A226F2N7"/>
<dbReference type="PANTHER" id="PTHR10480:SF12">
    <property type="entry name" value="UNC-13, ISOFORM E"/>
    <property type="match status" value="1"/>
</dbReference>
<dbReference type="GO" id="GO:0035249">
    <property type="term" value="P:synaptic transmission, glutamatergic"/>
    <property type="evidence" value="ECO:0007669"/>
    <property type="project" value="TreeGrafter"/>
</dbReference>
<sequence length="1217" mass="137461">MSLLSVTVKKAQFSGAQAAAHQWNSYVTLKLQHVKSTTIPVKGANPSWEQDFLFEVNNLDAGLLIEVWSKGVIWDRAVGYHWLHLRDIQHSNMEGSGQWLPLEADLVMRDGEVVGTKTPTEHAVLIDARFELPYANDVECDEAVELQRKLEMLNSMLDQEARVEQARKQHQYYIQSGVSEDSDYTSDVNYPIGQHPNSSASQFLSAANQLTTPQRSLNSSRENSYEKDDDYYHRTANGSNQQQQGPYYHPQYPQSHGRKQLPTIPSQQNVPGNRNPSRRGYWEEPRDAETDQPLYYNSRPQSNYKSYGRYRRRGSWEDEFNQKRPEYASQQYNEDYDNAQDYSQPSHNYAKRLKNNRRTNSSLERQYTLYDGTGDYAADEESHEVNSKAISYDEPSSYSSYAQPDKNSVYNDYNQDYSEYSTELNYNDGYTDNKISAYDPYTKDTSYGYDVGGDTRDHYSASSKSIKELPTQISSHYNEKSQLSSQAPSPYTSQSTVKEMSIAPNTVQSSVSNIPQEYPSSNFIINSGDYGNAEDSFYDASSNYNNHVHVDHLTTSGGTNTITNVATTIATNENNDPSEQYMDAYDKQTGYEDWENYGYYDEAGNYIEYDQNSAYYSEEPGSSTQPAHTQVQQASDITEEPYSLYYDHNQDSSVTQYDTQYDQTVPSTATSVAPAAVTTTTTKVTIHQEPSNYNKQYDSNFYQSSAVVGDDKNQDYDDQPIIQEEYGTYDQDGYWYDATEDANYPIAQAEHGLPDVAPLSSKGPSNDEYNYAYQSAENLTSYEPSVHPKLDHAESVSRRASFRRQASTRSDYTPHDGTPTSASQPFIKDANHVPTAAPHAVPTTSAPPTTTATATAAAAVVASKFASEMKSALPQLSSLTKGKSDLFSSGFSKLGNFVSNAAAKSGVSVPLMNQNKDVNKESQKILPSQPTAIQPAQQVPEISVDQGFGYPFDDQQQYQQYDNWEEHPYNDENYNQYQDNTNQNNEEGYEYYEGVEGEGDFNKQGPVHMDSLESNPSEGARDAEDLEAEYWQKQQERIAKQSALQTQESHDIYPKSNVLQSMDSTDDKGFLFSQNSLDTEEFLERLEQQSGGQARPMLSKKDTMSMSLDRSESIDQQTDYGDEYDRQDRQGSLESGEGGYPMSPPPHPMISEEDEIIEDGHRKSSLEIHGKEKGSKSVSFEEEPPKAVPERQTKGMKPREKWLWAINRICAKLAVRT</sequence>
<dbReference type="STRING" id="158441.A0A226F2N7"/>
<reference evidence="3 4" key="1">
    <citation type="submission" date="2015-12" db="EMBL/GenBank/DDBJ databases">
        <title>The genome of Folsomia candida.</title>
        <authorList>
            <person name="Faddeeva A."/>
            <person name="Derks M.F."/>
            <person name="Anvar Y."/>
            <person name="Smit S."/>
            <person name="Van Straalen N."/>
            <person name="Roelofs D."/>
        </authorList>
    </citation>
    <scope>NUCLEOTIDE SEQUENCE [LARGE SCALE GENOMIC DNA]</scope>
    <source>
        <strain evidence="3 4">VU population</strain>
        <tissue evidence="3">Whole body</tissue>
    </source>
</reference>
<evidence type="ECO:0000256" key="1">
    <source>
        <dbReference type="SAM" id="MobiDB-lite"/>
    </source>
</evidence>
<feature type="compositionally biased region" description="Basic and acidic residues" evidence="1">
    <location>
        <begin position="223"/>
        <end position="233"/>
    </location>
</feature>
<dbReference type="Pfam" id="PF00168">
    <property type="entry name" value="C2"/>
    <property type="match status" value="1"/>
</dbReference>
<dbReference type="GO" id="GO:0043195">
    <property type="term" value="C:terminal bouton"/>
    <property type="evidence" value="ECO:0007669"/>
    <property type="project" value="TreeGrafter"/>
</dbReference>
<dbReference type="FunFam" id="2.60.40.150:FF:000031">
    <property type="entry name" value="Protein unc-13 homolog B"/>
    <property type="match status" value="1"/>
</dbReference>
<protein>
    <submittedName>
        <fullName evidence="3">Phorbol ester/diacylglycerol-binding protein unc-13</fullName>
    </submittedName>
</protein>